<accession>A0ACD5IKH0</accession>
<evidence type="ECO:0000313" key="2">
    <source>
        <dbReference type="Proteomes" id="UP001196097"/>
    </source>
</evidence>
<name>A0ACD5IKH0_9PROT</name>
<dbReference type="Proteomes" id="UP001196097">
    <property type="component" value="Chromosome"/>
</dbReference>
<sequence>MSTLALPSSPQPPRAMVFLLALILESGILAVLAVWMRASPLPTPVLTPPMAVQLVSWPQPSAAPQSTIQQPAPRNRAPIPRKIHPVPPKVVPKPVVHSVKVPIRSLPSAPSTLATPAAPSTMFRAPAPATPVAVAPVVPALPPSAPAPAAETRPSIPAYAHNPAPEYPQSARWEGEEGTVLLRVLVNVSGLPEKITVARSSGYTSLDRAAEQAVQHWRFIPGTRDGRPVAMQVEVPIRFRLTDANP</sequence>
<dbReference type="EMBL" id="CP130946">
    <property type="protein sequence ID" value="XRP74330.1"/>
    <property type="molecule type" value="Genomic_DNA"/>
</dbReference>
<keyword evidence="2" id="KW-1185">Reference proteome</keyword>
<protein>
    <submittedName>
        <fullName evidence="1">Energy transducer TonB</fullName>
    </submittedName>
</protein>
<organism evidence="1 2">
    <name type="scientific">Acidithiobacillus ferruginosus</name>
    <dbReference type="NCBI Taxonomy" id="3063951"/>
    <lineage>
        <taxon>Bacteria</taxon>
        <taxon>Pseudomonadati</taxon>
        <taxon>Pseudomonadota</taxon>
        <taxon>Acidithiobacillia</taxon>
        <taxon>Acidithiobacillales</taxon>
        <taxon>Acidithiobacillaceae</taxon>
        <taxon>Acidithiobacillus</taxon>
    </lineage>
</organism>
<reference evidence="1 2" key="1">
    <citation type="journal article" date="2021" name="ISME J.">
        <title>Genomic evolution of the class Acidithiobacillia: deep-branching Proteobacteria living in extreme acidic conditions.</title>
        <authorList>
            <person name="Moya-Beltran A."/>
            <person name="Beard S."/>
            <person name="Rojas-Villalobos C."/>
            <person name="Issotta F."/>
            <person name="Gallardo Y."/>
            <person name="Ulloa R."/>
            <person name="Giaveno A."/>
            <person name="Degli Esposti M."/>
            <person name="Johnson D.B."/>
            <person name="Quatrini R."/>
        </authorList>
    </citation>
    <scope>NUCLEOTIDE SEQUENCE [LARGE SCALE GENOMIC DNA]</scope>
    <source>
        <strain evidence="1 2">CF3</strain>
    </source>
</reference>
<gene>
    <name evidence="1" type="ORF">HF292_006725</name>
</gene>
<evidence type="ECO:0000313" key="1">
    <source>
        <dbReference type="EMBL" id="XRP74330.1"/>
    </source>
</evidence>
<proteinExistence type="predicted"/>